<dbReference type="VEuPathDB" id="VectorBase:GPPI034867"/>
<evidence type="ECO:0000313" key="2">
    <source>
        <dbReference type="Proteomes" id="UP000092460"/>
    </source>
</evidence>
<dbReference type="EnsemblMetazoa" id="GPPI034867-RA">
    <property type="protein sequence ID" value="GPPI034867-PA"/>
    <property type="gene ID" value="GPPI034867"/>
</dbReference>
<evidence type="ECO:0000313" key="1">
    <source>
        <dbReference type="EnsemblMetazoa" id="GPPI034867-PA"/>
    </source>
</evidence>
<reference evidence="1" key="2">
    <citation type="submission" date="2020-05" db="UniProtKB">
        <authorList>
            <consortium name="EnsemblMetazoa"/>
        </authorList>
    </citation>
    <scope>IDENTIFICATION</scope>
    <source>
        <strain evidence="1">IAEA</strain>
    </source>
</reference>
<keyword evidence="2" id="KW-1185">Reference proteome</keyword>
<protein>
    <submittedName>
        <fullName evidence="1">Uncharacterized protein</fullName>
    </submittedName>
</protein>
<reference evidence="2" key="1">
    <citation type="submission" date="2015-01" db="EMBL/GenBank/DDBJ databases">
        <authorList>
            <person name="Aksoy S."/>
            <person name="Warren W."/>
            <person name="Wilson R.K."/>
        </authorList>
    </citation>
    <scope>NUCLEOTIDE SEQUENCE [LARGE SCALE GENOMIC DNA]</scope>
    <source>
        <strain evidence="2">IAEA</strain>
    </source>
</reference>
<name>A0A1B0BML0_9MUSC</name>
<dbReference type="EMBL" id="JXJN01016996">
    <property type="status" value="NOT_ANNOTATED_CDS"/>
    <property type="molecule type" value="Genomic_DNA"/>
</dbReference>
<organism evidence="1 2">
    <name type="scientific">Glossina palpalis gambiensis</name>
    <dbReference type="NCBI Taxonomy" id="67801"/>
    <lineage>
        <taxon>Eukaryota</taxon>
        <taxon>Metazoa</taxon>
        <taxon>Ecdysozoa</taxon>
        <taxon>Arthropoda</taxon>
        <taxon>Hexapoda</taxon>
        <taxon>Insecta</taxon>
        <taxon>Pterygota</taxon>
        <taxon>Neoptera</taxon>
        <taxon>Endopterygota</taxon>
        <taxon>Diptera</taxon>
        <taxon>Brachycera</taxon>
        <taxon>Muscomorpha</taxon>
        <taxon>Hippoboscoidea</taxon>
        <taxon>Glossinidae</taxon>
        <taxon>Glossina</taxon>
    </lineage>
</organism>
<dbReference type="AlphaFoldDB" id="A0A1B0BML0"/>
<sequence length="85" mass="9660">MQFKSSRYRKILRTCLDGDMKFFVLTHYLRGHEQGAKCIVQALYINGAQVTKLHSTMPENLLTSFTTTTTTTTTTAFNLTHVVVM</sequence>
<proteinExistence type="predicted"/>
<dbReference type="Proteomes" id="UP000092460">
    <property type="component" value="Unassembled WGS sequence"/>
</dbReference>
<accession>A0A1B0BML0</accession>